<proteinExistence type="predicted"/>
<feature type="compositionally biased region" description="Low complexity" evidence="1">
    <location>
        <begin position="64"/>
        <end position="93"/>
    </location>
</feature>
<feature type="compositionally biased region" description="Polar residues" evidence="1">
    <location>
        <begin position="14"/>
        <end position="26"/>
    </location>
</feature>
<evidence type="ECO:0008006" key="4">
    <source>
        <dbReference type="Google" id="ProtNLM"/>
    </source>
</evidence>
<evidence type="ECO:0000313" key="2">
    <source>
        <dbReference type="EMBL" id="BEI88514.1"/>
    </source>
</evidence>
<dbReference type="InterPro" id="IPR036936">
    <property type="entry name" value="CRIB_dom_sf"/>
</dbReference>
<dbReference type="AlphaFoldDB" id="A0AA48I2S4"/>
<feature type="region of interest" description="Disordered" evidence="1">
    <location>
        <begin position="1"/>
        <end position="259"/>
    </location>
</feature>
<dbReference type="EMBL" id="AP028212">
    <property type="protein sequence ID" value="BEI88514.1"/>
    <property type="molecule type" value="Genomic_DNA"/>
</dbReference>
<feature type="region of interest" description="Disordered" evidence="1">
    <location>
        <begin position="696"/>
        <end position="728"/>
    </location>
</feature>
<feature type="compositionally biased region" description="Low complexity" evidence="1">
    <location>
        <begin position="310"/>
        <end position="329"/>
    </location>
</feature>
<evidence type="ECO:0000313" key="3">
    <source>
        <dbReference type="Proteomes" id="UP001233271"/>
    </source>
</evidence>
<protein>
    <recommendedName>
        <fullName evidence="4">CRIB domain-containing protein</fullName>
    </recommendedName>
</protein>
<feature type="region of interest" description="Disordered" evidence="1">
    <location>
        <begin position="296"/>
        <end position="415"/>
    </location>
</feature>
<feature type="compositionally biased region" description="Low complexity" evidence="1">
    <location>
        <begin position="186"/>
        <end position="207"/>
    </location>
</feature>
<dbReference type="GeneID" id="85492385"/>
<evidence type="ECO:0000256" key="1">
    <source>
        <dbReference type="SAM" id="MobiDB-lite"/>
    </source>
</evidence>
<gene>
    <name evidence="2" type="ORF">CcaverHIS019_0112320</name>
</gene>
<feature type="compositionally biased region" description="Polar residues" evidence="1">
    <location>
        <begin position="482"/>
        <end position="492"/>
    </location>
</feature>
<feature type="compositionally biased region" description="Basic and acidic residues" evidence="1">
    <location>
        <begin position="225"/>
        <end position="241"/>
    </location>
</feature>
<dbReference type="Proteomes" id="UP001233271">
    <property type="component" value="Chromosome 1"/>
</dbReference>
<feature type="compositionally biased region" description="Basic and acidic residues" evidence="1">
    <location>
        <begin position="696"/>
        <end position="705"/>
    </location>
</feature>
<feature type="region of interest" description="Disordered" evidence="1">
    <location>
        <begin position="438"/>
        <end position="509"/>
    </location>
</feature>
<dbReference type="Gene3D" id="3.90.810.10">
    <property type="entry name" value="CRIB domain"/>
    <property type="match status" value="1"/>
</dbReference>
<sequence>MPSAILSGREPTRPTASRSVSDSVMPTFQPKPKLQRKKSNASLLYQGLGRGLSRVGSVMRRGGNSNNNSAPAADPQPSSSSTATSSVASSHTTGTKGRRAPKRSGSTTLQDLCEEAESAAERDMGARARAVPIKRSTPLSTYLPPPPPEKTNGVSRPFNVQHALHVTPDLDGLPSEWLESLKAQGRSASPTYSASSSDSSSRRSLSAPQERVVTVKRSDSLLGKLLDEIDSKSSRPPHATDSEDEEELERRLSEDLRGFHDIRIPGEDGWAASMLAAWDKDNTLVHEVRGLGPSILARRLTQDGPHRPQSVGQPLSIPSSSSTGRSPTPDASAYVGGLSKPRSTSSLAIPSVDVDDVDDSSSSYYVRRRSKSFDQHIVDRSTLYSPPPPPPHPQRNAPNAGDTPPTSFRSPHAGRLRASCDSFGVAHTISTRSSFIAASNVSQRSQESRYRRHSDESLEGRVQTDDSHTTPEPSPSRSSSELNLGTPPTSDMSAGGNASAAHSDTKDRSLIHERLSVASAIEAARYRTVSMPIGSVDPPSTVPVDHETRHLSLPGDHHGLIREPSPAPSSVESLNSTMAHPCSPTEEDFYDQYLGVGWCSACSVSQTQGIGNMPAASASALGLSLNTQLEHTCTLGLGRHASVRSQASSYGADRASVLSAGGTSQLSRMSSIASSTHSYNLHEVTVHRAYTRVLRRVPERSETQHSSEAPSEVGGGESEADMSASANSADNWYSARQSMQSGSSAISALEEAVWRVAAREGCV</sequence>
<feature type="compositionally biased region" description="Basic and acidic residues" evidence="1">
    <location>
        <begin position="248"/>
        <end position="259"/>
    </location>
</feature>
<dbReference type="KEGG" id="ccac:CcaHIS019_0112320"/>
<feature type="region of interest" description="Disordered" evidence="1">
    <location>
        <begin position="553"/>
        <end position="579"/>
    </location>
</feature>
<feature type="compositionally biased region" description="Basic and acidic residues" evidence="1">
    <location>
        <begin position="446"/>
        <end position="469"/>
    </location>
</feature>
<reference evidence="2" key="1">
    <citation type="journal article" date="2023" name="BMC Genomics">
        <title>Chromosome-level genome assemblies of Cutaneotrichosporon spp. (Trichosporonales, Basidiomycota) reveal imbalanced evolution between nucleotide sequences and chromosome synteny.</title>
        <authorList>
            <person name="Kobayashi Y."/>
            <person name="Kayamori A."/>
            <person name="Aoki K."/>
            <person name="Shiwa Y."/>
            <person name="Matsutani M."/>
            <person name="Fujita N."/>
            <person name="Sugita T."/>
            <person name="Iwasaki W."/>
            <person name="Tanaka N."/>
            <person name="Takashima M."/>
        </authorList>
    </citation>
    <scope>NUCLEOTIDE SEQUENCE</scope>
    <source>
        <strain evidence="2">HIS019</strain>
    </source>
</reference>
<organism evidence="2 3">
    <name type="scientific">Cutaneotrichosporon cavernicola</name>
    <dbReference type="NCBI Taxonomy" id="279322"/>
    <lineage>
        <taxon>Eukaryota</taxon>
        <taxon>Fungi</taxon>
        <taxon>Dikarya</taxon>
        <taxon>Basidiomycota</taxon>
        <taxon>Agaricomycotina</taxon>
        <taxon>Tremellomycetes</taxon>
        <taxon>Trichosporonales</taxon>
        <taxon>Trichosporonaceae</taxon>
        <taxon>Cutaneotrichosporon</taxon>
    </lineage>
</organism>
<keyword evidence="3" id="KW-1185">Reference proteome</keyword>
<name>A0AA48I2S4_9TREE</name>
<feature type="compositionally biased region" description="Polar residues" evidence="1">
    <location>
        <begin position="568"/>
        <end position="578"/>
    </location>
</feature>
<accession>A0AA48I2S4</accession>
<dbReference type="RefSeq" id="XP_060453780.1">
    <property type="nucleotide sequence ID" value="XM_060596826.1"/>
</dbReference>